<comment type="caution">
    <text evidence="2">The sequence shown here is derived from an EMBL/GenBank/DDBJ whole genome shotgun (WGS) entry which is preliminary data.</text>
</comment>
<proteinExistence type="predicted"/>
<dbReference type="EMBL" id="NOJZ02000017">
    <property type="protein sequence ID" value="RDY23202.1"/>
    <property type="molecule type" value="Genomic_DNA"/>
</dbReference>
<name>A0A371IRU3_9FIRM</name>
<keyword evidence="1" id="KW-1133">Transmembrane helix</keyword>
<evidence type="ECO:0000313" key="2">
    <source>
        <dbReference type="EMBL" id="RDY23202.1"/>
    </source>
</evidence>
<dbReference type="Proteomes" id="UP000243494">
    <property type="component" value="Unassembled WGS sequence"/>
</dbReference>
<keyword evidence="1" id="KW-0812">Transmembrane</keyword>
<keyword evidence="1" id="KW-0472">Membrane</keyword>
<dbReference type="AlphaFoldDB" id="A0A371IRU3"/>
<gene>
    <name evidence="2" type="ORF">CHF27_009650</name>
</gene>
<accession>A0A371IRU3</accession>
<feature type="transmembrane region" description="Helical" evidence="1">
    <location>
        <begin position="44"/>
        <end position="64"/>
    </location>
</feature>
<evidence type="ECO:0000313" key="3">
    <source>
        <dbReference type="Proteomes" id="UP000243494"/>
    </source>
</evidence>
<organism evidence="2 3">
    <name type="scientific">Romboutsia maritimum</name>
    <dbReference type="NCBI Taxonomy" id="2020948"/>
    <lineage>
        <taxon>Bacteria</taxon>
        <taxon>Bacillati</taxon>
        <taxon>Bacillota</taxon>
        <taxon>Clostridia</taxon>
        <taxon>Peptostreptococcales</taxon>
        <taxon>Peptostreptococcaceae</taxon>
        <taxon>Romboutsia</taxon>
    </lineage>
</organism>
<dbReference type="OrthoDB" id="1711074at2"/>
<sequence length="80" mass="9763">MKAEDFNNEFDVYVVDKNMSWTYVHTHEDYFNPYFFKKTALNNIILYLMLFSVYVDISIIYKFFIDFKSNLTLIFIISIF</sequence>
<dbReference type="Pfam" id="PF14101">
    <property type="entry name" value="DUF4275"/>
    <property type="match status" value="1"/>
</dbReference>
<evidence type="ECO:0000256" key="1">
    <source>
        <dbReference type="SAM" id="Phobius"/>
    </source>
</evidence>
<keyword evidence="3" id="KW-1185">Reference proteome</keyword>
<reference evidence="2 3" key="1">
    <citation type="journal article" date="2017" name="Genome Announc.">
        <title>Draft Genome Sequence of Romboutsia maritimum sp. nov. Strain CCRI-22766(T), Isolated from Coastal Estuarine Mud.</title>
        <authorList>
            <person name="Maheux A.F."/>
            <person name="Boudreau D.K."/>
            <person name="Berube E."/>
            <person name="Boissinot M."/>
            <person name="Raymond F."/>
            <person name="Brodeur S."/>
            <person name="Corbeil J."/>
            <person name="Brightwell G."/>
            <person name="Broda D."/>
            <person name="Omar R.F."/>
            <person name="Bergeron M.G."/>
        </authorList>
    </citation>
    <scope>NUCLEOTIDE SEQUENCE [LARGE SCALE GENOMIC DNA]</scope>
    <source>
        <strain evidence="2 3">CCRI-22766</strain>
    </source>
</reference>
<dbReference type="InterPro" id="IPR025454">
    <property type="entry name" value="DUF4275"/>
</dbReference>
<protein>
    <submittedName>
        <fullName evidence="2">DUF4275 family protein</fullName>
    </submittedName>
</protein>